<proteinExistence type="predicted"/>
<reference evidence="1 2" key="1">
    <citation type="journal article" date="2019" name="Nat. Med.">
        <title>A library of human gut bacterial isolates paired with longitudinal multiomics data enables mechanistic microbiome research.</title>
        <authorList>
            <person name="Poyet M."/>
            <person name="Groussin M."/>
            <person name="Gibbons S.M."/>
            <person name="Avila-Pacheco J."/>
            <person name="Jiang X."/>
            <person name="Kearney S.M."/>
            <person name="Perrotta A.R."/>
            <person name="Berdy B."/>
            <person name="Zhao S."/>
            <person name="Lieberman T.D."/>
            <person name="Swanson P.K."/>
            <person name="Smith M."/>
            <person name="Roesemann S."/>
            <person name="Alexander J.E."/>
            <person name="Rich S.A."/>
            <person name="Livny J."/>
            <person name="Vlamakis H."/>
            <person name="Clish C."/>
            <person name="Bullock K."/>
            <person name="Deik A."/>
            <person name="Scott J."/>
            <person name="Pierce K.A."/>
            <person name="Xavier R.J."/>
            <person name="Alm E.J."/>
        </authorList>
    </citation>
    <scope>NUCLEOTIDE SEQUENCE [LARGE SCALE GENOMIC DNA]</scope>
    <source>
        <strain evidence="1 2">BIOML-A2</strain>
    </source>
</reference>
<accession>A0A6I2QZE0</accession>
<comment type="caution">
    <text evidence="1">The sequence shown here is derived from an EMBL/GenBank/DDBJ whole genome shotgun (WGS) entry which is preliminary data.</text>
</comment>
<protein>
    <submittedName>
        <fullName evidence="1">Uncharacterized protein</fullName>
    </submittedName>
</protein>
<dbReference type="RefSeq" id="WP_172697392.1">
    <property type="nucleotide sequence ID" value="NZ_WKPR01000004.1"/>
</dbReference>
<gene>
    <name evidence="1" type="ORF">GKE97_05795</name>
</gene>
<sequence length="55" mass="6519">MKRIGEKISEKVDCLGIRKTGKVVYVHPAGRFYTVEFEFLGGRFRESFMEVKYER</sequence>
<dbReference type="Proteomes" id="UP000434475">
    <property type="component" value="Unassembled WGS sequence"/>
</dbReference>
<dbReference type="EMBL" id="WKPR01000004">
    <property type="protein sequence ID" value="MSB19029.1"/>
    <property type="molecule type" value="Genomic_DNA"/>
</dbReference>
<evidence type="ECO:0000313" key="2">
    <source>
        <dbReference type="Proteomes" id="UP000434475"/>
    </source>
</evidence>
<evidence type="ECO:0000313" key="1">
    <source>
        <dbReference type="EMBL" id="MSB19029.1"/>
    </source>
</evidence>
<organism evidence="1 2">
    <name type="scientific">Flavonifractor plautii</name>
    <name type="common">Fusobacterium plautii</name>
    <dbReference type="NCBI Taxonomy" id="292800"/>
    <lineage>
        <taxon>Bacteria</taxon>
        <taxon>Bacillati</taxon>
        <taxon>Bacillota</taxon>
        <taxon>Clostridia</taxon>
        <taxon>Eubacteriales</taxon>
        <taxon>Oscillospiraceae</taxon>
        <taxon>Flavonifractor</taxon>
    </lineage>
</organism>
<dbReference type="AlphaFoldDB" id="A0A6I2QZE0"/>
<name>A0A6I2QZE0_FLAPL</name>